<evidence type="ECO:0000313" key="13">
    <source>
        <dbReference type="EMBL" id="WEK34119.1"/>
    </source>
</evidence>
<dbReference type="NCBIfam" id="TIGR04056">
    <property type="entry name" value="OMP_RagA_SusC"/>
    <property type="match status" value="1"/>
</dbReference>
<dbReference type="InterPro" id="IPR037066">
    <property type="entry name" value="Plug_dom_sf"/>
</dbReference>
<evidence type="ECO:0000256" key="7">
    <source>
        <dbReference type="ARBA" id="ARBA00023237"/>
    </source>
</evidence>
<dbReference type="InterPro" id="IPR039426">
    <property type="entry name" value="TonB-dep_rcpt-like"/>
</dbReference>
<keyword evidence="6 8" id="KW-0472">Membrane</keyword>
<keyword evidence="3 8" id="KW-1134">Transmembrane beta strand</keyword>
<evidence type="ECO:0000256" key="9">
    <source>
        <dbReference type="RuleBase" id="RU003357"/>
    </source>
</evidence>
<keyword evidence="7 8" id="KW-0998">Cell outer membrane</keyword>
<proteinExistence type="inferred from homology"/>
<dbReference type="SUPFAM" id="SSF56935">
    <property type="entry name" value="Porins"/>
    <property type="match status" value="1"/>
</dbReference>
<evidence type="ECO:0000313" key="14">
    <source>
        <dbReference type="Proteomes" id="UP001220610"/>
    </source>
</evidence>
<comment type="subcellular location">
    <subcellularLocation>
        <location evidence="1 8">Cell outer membrane</location>
        <topology evidence="1 8">Multi-pass membrane protein</topology>
    </subcellularLocation>
</comment>
<gene>
    <name evidence="13" type="ORF">P0Y53_16650</name>
</gene>
<dbReference type="PROSITE" id="PS52016">
    <property type="entry name" value="TONB_DEPENDENT_REC_3"/>
    <property type="match status" value="1"/>
</dbReference>
<dbReference type="Proteomes" id="UP001220610">
    <property type="component" value="Chromosome"/>
</dbReference>
<name>A0AAJ5WN07_9BACT</name>
<dbReference type="Pfam" id="PF00593">
    <property type="entry name" value="TonB_dep_Rec_b-barrel"/>
    <property type="match status" value="1"/>
</dbReference>
<keyword evidence="4 8" id="KW-0812">Transmembrane</keyword>
<dbReference type="Gene3D" id="2.60.40.1120">
    <property type="entry name" value="Carboxypeptidase-like, regulatory domain"/>
    <property type="match status" value="1"/>
</dbReference>
<reference evidence="13" key="1">
    <citation type="submission" date="2023-03" db="EMBL/GenBank/DDBJ databases">
        <title>Andean soil-derived lignocellulolytic bacterial consortium as a source of novel taxa and putative plastic-active enzymes.</title>
        <authorList>
            <person name="Diaz-Garcia L."/>
            <person name="Chuvochina M."/>
            <person name="Feuerriegel G."/>
            <person name="Bunk B."/>
            <person name="Sproer C."/>
            <person name="Streit W.R."/>
            <person name="Rodriguez L.M."/>
            <person name="Overmann J."/>
            <person name="Jimenez D.J."/>
        </authorList>
    </citation>
    <scope>NUCLEOTIDE SEQUENCE</scope>
    <source>
        <strain evidence="13">MAG 7</strain>
    </source>
</reference>
<keyword evidence="13" id="KW-0675">Receptor</keyword>
<feature type="signal peptide" evidence="10">
    <location>
        <begin position="1"/>
        <end position="20"/>
    </location>
</feature>
<sequence length="1036" mass="113839">MKKLFLVATLLCGLISTALAQRSPSVKGMVANDNGQPLEGVTVRALNKSTQQEKMTVSDSLGKFSFISLPDGGYTFFFSSVNYQEQQLSNYQVKEGKTVSLLVKMSTAYNKMNEVVVVAYGTQKRKEVTGAISSVGRGELKDQPVSSFTEAIAGQIPGVQVQLNTGEPGAALNVRVRGAGSVTANNNPLYVLDGFPLAAENLSNLNTSDIVSIEVLKDASATAIYGSRGSNGVVMITTRRGANAMPRVNFTMNQGIQQVTKKVDVLSPEEYVDFALDATNYSWVQKGGKADDPNSVRQPLYQIAPYFLSPDQWTYTNWQDQIFRSAPMADYNLNVSGGNDNLRYMLAGGYFDQKGIIHNTHYQRYSARVNLDGKISPRVKWAFTMNPNYSVSDKALSSGRWSTGAVGSALALPGFFPVQNADGTYPSFAGFGYNTSNGGNPVQLLNQTDGTDNTLRLITNGNVQVSLLKNLVYKINAGIDYNNFKSSFYKSTALPSISDLQPGGSYSASDNMNWLVENTLEYNWEKGEHRVNVLGGQSAQKNFLKEAYIEGNSYPNDLVKTLNASQITSAGTREEEWALTSYFARINYAFRDKYYVSAAIRTDGSSRFGASKKWGRFPSISAGWRISDEVFMKNIHAVNELKLRVSHGLTGNNFIPNYGAIGLLRNSNYVFGAGNGSLVSSLNPSTTGNPNLSWENATQTNLGLDLGLFANRVYLSVDYYNKINANLLLDVPVPSIMGVTTSLQNIGEVKNYGMEFALTTRNLVGDFSWTTTANLSFNRNKVMKLGPNGDPILQTSAAGSSATHITMIGKPIGSFYGFIFEGVYNTVEEINSRAHLSTDKPGDPIIRDVLADGKITMDDRTIIGNPYPDYTFGLDNHFKYKSFDLRVLVYGVQGNEILNLSKYFTGSMTGRLNALGEARDRWRSPEEPGNGKLFRASLDIAGYRRMPSTYYVEDASFVRLKNITLGYTVPAGLLRSIHVADARIFLSVQNLHTWTNYQMYNPEATMNQYNSQLTPGVDQDIFPLSKTFTAGINLTF</sequence>
<evidence type="ECO:0000256" key="3">
    <source>
        <dbReference type="ARBA" id="ARBA00022452"/>
    </source>
</evidence>
<dbReference type="InterPro" id="IPR023997">
    <property type="entry name" value="TonB-dep_OMP_SusC/RagA_CS"/>
</dbReference>
<feature type="domain" description="TonB-dependent receptor plug" evidence="12">
    <location>
        <begin position="125"/>
        <end position="233"/>
    </location>
</feature>
<comment type="similarity">
    <text evidence="8 9">Belongs to the TonB-dependent receptor family.</text>
</comment>
<evidence type="ECO:0000259" key="11">
    <source>
        <dbReference type="Pfam" id="PF00593"/>
    </source>
</evidence>
<dbReference type="InterPro" id="IPR000531">
    <property type="entry name" value="Beta-barrel_TonB"/>
</dbReference>
<evidence type="ECO:0000256" key="2">
    <source>
        <dbReference type="ARBA" id="ARBA00022448"/>
    </source>
</evidence>
<dbReference type="Pfam" id="PF13620">
    <property type="entry name" value="CarboxypepD_reg"/>
    <property type="match status" value="1"/>
</dbReference>
<evidence type="ECO:0000256" key="10">
    <source>
        <dbReference type="SAM" id="SignalP"/>
    </source>
</evidence>
<feature type="chain" id="PRO_5042514977" evidence="10">
    <location>
        <begin position="21"/>
        <end position="1036"/>
    </location>
</feature>
<dbReference type="GO" id="GO:0009279">
    <property type="term" value="C:cell outer membrane"/>
    <property type="evidence" value="ECO:0007669"/>
    <property type="project" value="UniProtKB-SubCell"/>
</dbReference>
<evidence type="ECO:0000256" key="5">
    <source>
        <dbReference type="ARBA" id="ARBA00023077"/>
    </source>
</evidence>
<evidence type="ECO:0000256" key="8">
    <source>
        <dbReference type="PROSITE-ProRule" id="PRU01360"/>
    </source>
</evidence>
<dbReference type="Gene3D" id="2.40.170.20">
    <property type="entry name" value="TonB-dependent receptor, beta-barrel domain"/>
    <property type="match status" value="1"/>
</dbReference>
<keyword evidence="10" id="KW-0732">Signal</keyword>
<accession>A0AAJ5WN07</accession>
<dbReference type="EMBL" id="CP119311">
    <property type="protein sequence ID" value="WEK34119.1"/>
    <property type="molecule type" value="Genomic_DNA"/>
</dbReference>
<evidence type="ECO:0000259" key="12">
    <source>
        <dbReference type="Pfam" id="PF07715"/>
    </source>
</evidence>
<organism evidence="13 14">
    <name type="scientific">Candidatus Pseudobacter hemicellulosilyticus</name>
    <dbReference type="NCBI Taxonomy" id="3121375"/>
    <lineage>
        <taxon>Bacteria</taxon>
        <taxon>Pseudomonadati</taxon>
        <taxon>Bacteroidota</taxon>
        <taxon>Chitinophagia</taxon>
        <taxon>Chitinophagales</taxon>
        <taxon>Chitinophagaceae</taxon>
        <taxon>Pseudobacter</taxon>
    </lineage>
</organism>
<dbReference type="InterPro" id="IPR036942">
    <property type="entry name" value="Beta-barrel_TonB_sf"/>
</dbReference>
<keyword evidence="2 8" id="KW-0813">Transport</keyword>
<dbReference type="Gene3D" id="2.170.130.10">
    <property type="entry name" value="TonB-dependent receptor, plug domain"/>
    <property type="match status" value="1"/>
</dbReference>
<dbReference type="InterPro" id="IPR012910">
    <property type="entry name" value="Plug_dom"/>
</dbReference>
<dbReference type="InterPro" id="IPR008969">
    <property type="entry name" value="CarboxyPept-like_regulatory"/>
</dbReference>
<protein>
    <submittedName>
        <fullName evidence="13">TonB-dependent receptor</fullName>
    </submittedName>
</protein>
<evidence type="ECO:0000256" key="4">
    <source>
        <dbReference type="ARBA" id="ARBA00022692"/>
    </source>
</evidence>
<dbReference type="NCBIfam" id="TIGR04057">
    <property type="entry name" value="SusC_RagA_signa"/>
    <property type="match status" value="1"/>
</dbReference>
<keyword evidence="5 9" id="KW-0798">TonB box</keyword>
<dbReference type="Pfam" id="PF07715">
    <property type="entry name" value="Plug"/>
    <property type="match status" value="1"/>
</dbReference>
<feature type="domain" description="TonB-dependent receptor-like beta-barrel" evidence="11">
    <location>
        <begin position="423"/>
        <end position="991"/>
    </location>
</feature>
<evidence type="ECO:0000256" key="6">
    <source>
        <dbReference type="ARBA" id="ARBA00023136"/>
    </source>
</evidence>
<dbReference type="InterPro" id="IPR023996">
    <property type="entry name" value="TonB-dep_OMP_SusC/RagA"/>
</dbReference>
<evidence type="ECO:0000256" key="1">
    <source>
        <dbReference type="ARBA" id="ARBA00004571"/>
    </source>
</evidence>
<dbReference type="AlphaFoldDB" id="A0AAJ5WN07"/>
<dbReference type="SUPFAM" id="SSF49464">
    <property type="entry name" value="Carboxypeptidase regulatory domain-like"/>
    <property type="match status" value="1"/>
</dbReference>